<gene>
    <name evidence="4" type="ORF">QBZ16_004902</name>
</gene>
<keyword evidence="2" id="KW-0446">Lipid-binding</keyword>
<sequence length="82" mass="9070">MHAQEDFEKAAEEAKTLPNALELYGLYKQGTEGDVSTSRPGMFDLKGKAKWDAWNSNKGKDKAAAQQAYIDKVAELKAKYSS</sequence>
<keyword evidence="5" id="KW-1185">Reference proteome</keyword>
<dbReference type="PROSITE" id="PS51228">
    <property type="entry name" value="ACB_2"/>
    <property type="match status" value="1"/>
</dbReference>
<dbReference type="GO" id="GO:0000062">
    <property type="term" value="F:fatty-acyl-CoA binding"/>
    <property type="evidence" value="ECO:0007669"/>
    <property type="project" value="InterPro"/>
</dbReference>
<dbReference type="InterPro" id="IPR000582">
    <property type="entry name" value="Acyl-CoA-binding_protein"/>
</dbReference>
<name>A0AAD9ML00_PROWI</name>
<protein>
    <recommendedName>
        <fullName evidence="3">ACB domain-containing protein</fullName>
    </recommendedName>
</protein>
<organism evidence="4 5">
    <name type="scientific">Prototheca wickerhamii</name>
    <dbReference type="NCBI Taxonomy" id="3111"/>
    <lineage>
        <taxon>Eukaryota</taxon>
        <taxon>Viridiplantae</taxon>
        <taxon>Chlorophyta</taxon>
        <taxon>core chlorophytes</taxon>
        <taxon>Trebouxiophyceae</taxon>
        <taxon>Chlorellales</taxon>
        <taxon>Chlorellaceae</taxon>
        <taxon>Prototheca</taxon>
    </lineage>
</organism>
<evidence type="ECO:0000259" key="3">
    <source>
        <dbReference type="PROSITE" id="PS51228"/>
    </source>
</evidence>
<evidence type="ECO:0000256" key="1">
    <source>
        <dbReference type="ARBA" id="ARBA00005567"/>
    </source>
</evidence>
<reference evidence="4" key="1">
    <citation type="submission" date="2021-01" db="EMBL/GenBank/DDBJ databases">
        <authorList>
            <person name="Eckstrom K.M.E."/>
        </authorList>
    </citation>
    <scope>NUCLEOTIDE SEQUENCE</scope>
    <source>
        <strain evidence="4">UVCC 0001</strain>
    </source>
</reference>
<dbReference type="GO" id="GO:0006631">
    <property type="term" value="P:fatty acid metabolic process"/>
    <property type="evidence" value="ECO:0007669"/>
    <property type="project" value="TreeGrafter"/>
</dbReference>
<dbReference type="Pfam" id="PF00887">
    <property type="entry name" value="ACBP"/>
    <property type="match status" value="1"/>
</dbReference>
<dbReference type="InterPro" id="IPR014352">
    <property type="entry name" value="FERM/acyl-CoA-bd_prot_sf"/>
</dbReference>
<dbReference type="PRINTS" id="PR00689">
    <property type="entry name" value="ACOABINDINGP"/>
</dbReference>
<dbReference type="PANTHER" id="PTHR23310:SF62">
    <property type="entry name" value="ACYL-COA BINDING PROTEIN 1, ISOFORM A"/>
    <property type="match status" value="1"/>
</dbReference>
<evidence type="ECO:0000256" key="2">
    <source>
        <dbReference type="ARBA" id="ARBA00023121"/>
    </source>
</evidence>
<comment type="similarity">
    <text evidence="1">Belongs to the ACBP family.</text>
</comment>
<dbReference type="Proteomes" id="UP001255856">
    <property type="component" value="Unassembled WGS sequence"/>
</dbReference>
<evidence type="ECO:0000313" key="5">
    <source>
        <dbReference type="Proteomes" id="UP001255856"/>
    </source>
</evidence>
<dbReference type="AlphaFoldDB" id="A0AAD9ML00"/>
<dbReference type="SUPFAM" id="SSF47027">
    <property type="entry name" value="Acyl-CoA binding protein"/>
    <property type="match status" value="1"/>
</dbReference>
<dbReference type="EMBL" id="JASFZW010000007">
    <property type="protein sequence ID" value="KAK2077268.1"/>
    <property type="molecule type" value="Genomic_DNA"/>
</dbReference>
<comment type="caution">
    <text evidence="4">The sequence shown here is derived from an EMBL/GenBank/DDBJ whole genome shotgun (WGS) entry which is preliminary data.</text>
</comment>
<accession>A0AAD9ML00</accession>
<feature type="domain" description="ACB" evidence="3">
    <location>
        <begin position="3"/>
        <end position="82"/>
    </location>
</feature>
<proteinExistence type="inferred from homology"/>
<dbReference type="Gene3D" id="1.20.80.10">
    <property type="match status" value="1"/>
</dbReference>
<dbReference type="InterPro" id="IPR035984">
    <property type="entry name" value="Acyl-CoA-binding_sf"/>
</dbReference>
<dbReference type="PANTHER" id="PTHR23310">
    <property type="entry name" value="ACYL-COA-BINDING PROTEIN, ACBP"/>
    <property type="match status" value="1"/>
</dbReference>
<evidence type="ECO:0000313" key="4">
    <source>
        <dbReference type="EMBL" id="KAK2077268.1"/>
    </source>
</evidence>